<evidence type="ECO:0000313" key="2">
    <source>
        <dbReference type="Proteomes" id="UP000594014"/>
    </source>
</evidence>
<name>A0ACD1A9G5_9FIRM</name>
<accession>A0ACD1A9G5</accession>
<reference evidence="1" key="1">
    <citation type="submission" date="2019-08" db="EMBL/GenBank/DDBJ databases">
        <title>Genome sequence of Clostridiales bacterium MT110.</title>
        <authorList>
            <person name="Cao J."/>
        </authorList>
    </citation>
    <scope>NUCLEOTIDE SEQUENCE</scope>
    <source>
        <strain evidence="1">MT110</strain>
    </source>
</reference>
<organism evidence="1 2">
    <name type="scientific">Anoxybacterium hadale</name>
    <dbReference type="NCBI Taxonomy" id="3408580"/>
    <lineage>
        <taxon>Bacteria</taxon>
        <taxon>Bacillati</taxon>
        <taxon>Bacillota</taxon>
        <taxon>Clostridia</taxon>
        <taxon>Peptostreptococcales</taxon>
        <taxon>Anaerovoracaceae</taxon>
        <taxon>Anoxybacterium</taxon>
    </lineage>
</organism>
<gene>
    <name evidence="1" type="ORF">FRZ06_06140</name>
</gene>
<dbReference type="Proteomes" id="UP000594014">
    <property type="component" value="Chromosome"/>
</dbReference>
<sequence>MKRRIAISVLLVSVLIISSFGFAFGANSYTVQQGDVLWKIAEKYELSYQELAKFNQLKDPNLIYSGQLLQIPSIPKEIAPSPIAKDASSPPCPCGKRGQSCGQYLKKRGHLYH</sequence>
<dbReference type="EMBL" id="CP042469">
    <property type="protein sequence ID" value="QOX62949.1"/>
    <property type="molecule type" value="Genomic_DNA"/>
</dbReference>
<proteinExistence type="predicted"/>
<keyword evidence="2" id="KW-1185">Reference proteome</keyword>
<protein>
    <submittedName>
        <fullName evidence="1">LysM peptidoglycan-binding domain-containing protein</fullName>
    </submittedName>
</protein>
<evidence type="ECO:0000313" key="1">
    <source>
        <dbReference type="EMBL" id="QOX62949.1"/>
    </source>
</evidence>